<feature type="domain" description="CoA-binding" evidence="1">
    <location>
        <begin position="13"/>
        <end position="121"/>
    </location>
</feature>
<dbReference type="InParanoid" id="A0A132BDH9"/>
<dbReference type="InterPro" id="IPR003781">
    <property type="entry name" value="CoA-bd"/>
</dbReference>
<feature type="non-terminal residue" evidence="2">
    <location>
        <position position="144"/>
    </location>
</feature>
<evidence type="ECO:0000313" key="2">
    <source>
        <dbReference type="EMBL" id="KUJ10485.1"/>
    </source>
</evidence>
<evidence type="ECO:0000313" key="3">
    <source>
        <dbReference type="Proteomes" id="UP000070700"/>
    </source>
</evidence>
<dbReference type="RefSeq" id="XP_018064840.1">
    <property type="nucleotide sequence ID" value="XM_018208455.1"/>
</dbReference>
<organism evidence="2 3">
    <name type="scientific">Mollisia scopiformis</name>
    <name type="common">Conifer needle endophyte fungus</name>
    <name type="synonym">Phialocephala scopiformis</name>
    <dbReference type="NCBI Taxonomy" id="149040"/>
    <lineage>
        <taxon>Eukaryota</taxon>
        <taxon>Fungi</taxon>
        <taxon>Dikarya</taxon>
        <taxon>Ascomycota</taxon>
        <taxon>Pezizomycotina</taxon>
        <taxon>Leotiomycetes</taxon>
        <taxon>Helotiales</taxon>
        <taxon>Mollisiaceae</taxon>
        <taxon>Mollisia</taxon>
    </lineage>
</organism>
<keyword evidence="3" id="KW-1185">Reference proteome</keyword>
<dbReference type="SUPFAM" id="SSF51735">
    <property type="entry name" value="NAD(P)-binding Rossmann-fold domains"/>
    <property type="match status" value="1"/>
</dbReference>
<dbReference type="Pfam" id="PF13380">
    <property type="entry name" value="CoA_binding_2"/>
    <property type="match status" value="1"/>
</dbReference>
<proteinExistence type="predicted"/>
<protein>
    <submittedName>
        <fullName evidence="2">NAD(P)-binding protein</fullName>
    </submittedName>
</protein>
<gene>
    <name evidence="2" type="ORF">LY89DRAFT_561121</name>
</gene>
<name>A0A132BDH9_MOLSC</name>
<feature type="non-terminal residue" evidence="2">
    <location>
        <position position="1"/>
    </location>
</feature>
<dbReference type="InterPro" id="IPR036291">
    <property type="entry name" value="NAD(P)-bd_dom_sf"/>
</dbReference>
<dbReference type="PANTHER" id="PTHR33303:SF2">
    <property type="entry name" value="COA-BINDING DOMAIN-CONTAINING PROTEIN"/>
    <property type="match status" value="1"/>
</dbReference>
<dbReference type="OrthoDB" id="5138418at2759"/>
<accession>A0A132BDH9</accession>
<sequence>EATAEAFFKSPYFAVVGASGNEAKFGHIVFTWYIDENLPVTPINPSTRLITVHDIKYPTTKDVLSLPHPSETALSFLTQTDQTRKALEEAKEVGVQAVWFQHGSVTPEDFEYAQREFKIVVGGHVGTDAHDGWCVLVHGKKAIR</sequence>
<evidence type="ECO:0000259" key="1">
    <source>
        <dbReference type="Pfam" id="PF13380"/>
    </source>
</evidence>
<dbReference type="Proteomes" id="UP000070700">
    <property type="component" value="Unassembled WGS sequence"/>
</dbReference>
<dbReference type="EMBL" id="KQ947429">
    <property type="protein sequence ID" value="KUJ10485.1"/>
    <property type="molecule type" value="Genomic_DNA"/>
</dbReference>
<dbReference type="PANTHER" id="PTHR33303">
    <property type="entry name" value="CYTOPLASMIC PROTEIN-RELATED"/>
    <property type="match status" value="1"/>
</dbReference>
<dbReference type="GeneID" id="28818181"/>
<reference evidence="2 3" key="1">
    <citation type="submission" date="2015-10" db="EMBL/GenBank/DDBJ databases">
        <title>Full genome of DAOMC 229536 Phialocephala scopiformis, a fungal endophyte of spruce producing the potent anti-insectan compound rugulosin.</title>
        <authorList>
            <consortium name="DOE Joint Genome Institute"/>
            <person name="Walker A.K."/>
            <person name="Frasz S.L."/>
            <person name="Seifert K.A."/>
            <person name="Miller J.D."/>
            <person name="Mondo S.J."/>
            <person name="Labutti K."/>
            <person name="Lipzen A."/>
            <person name="Dockter R."/>
            <person name="Kennedy M."/>
            <person name="Grigoriev I.V."/>
            <person name="Spatafora J.W."/>
        </authorList>
    </citation>
    <scope>NUCLEOTIDE SEQUENCE [LARGE SCALE GENOMIC DNA]</scope>
    <source>
        <strain evidence="2 3">CBS 120377</strain>
    </source>
</reference>
<dbReference type="Gene3D" id="3.40.50.720">
    <property type="entry name" value="NAD(P)-binding Rossmann-like Domain"/>
    <property type="match status" value="1"/>
</dbReference>
<dbReference type="AlphaFoldDB" id="A0A132BDH9"/>
<dbReference type="KEGG" id="psco:LY89DRAFT_561121"/>